<evidence type="ECO:0000313" key="2">
    <source>
        <dbReference type="EMBL" id="HHR34051.1"/>
    </source>
</evidence>
<evidence type="ECO:0000256" key="1">
    <source>
        <dbReference type="SAM" id="Phobius"/>
    </source>
</evidence>
<sequence>MRSVNITLWFSIVLSVIVTLLYFLQKEYIFSLVLLTFSLVLLSGFREFGKPSTSYKIAHLYVGSILFLIAAGYMFLNFAFSFVNIFLGENVSVPTYADFLLWLLGAYSLFNIYRLRKFALKPTKSTKK</sequence>
<comment type="caution">
    <text evidence="2">The sequence shown here is derived from an EMBL/GenBank/DDBJ whole genome shotgun (WGS) entry which is preliminary data.</text>
</comment>
<keyword evidence="1" id="KW-1133">Transmembrane helix</keyword>
<gene>
    <name evidence="2" type="ORF">ENM46_03790</name>
</gene>
<feature type="transmembrane region" description="Helical" evidence="1">
    <location>
        <begin position="29"/>
        <end position="48"/>
    </location>
</feature>
<accession>A0A7C5Y8P0</accession>
<dbReference type="EMBL" id="DRXW01000233">
    <property type="protein sequence ID" value="HHR34051.1"/>
    <property type="molecule type" value="Genomic_DNA"/>
</dbReference>
<feature type="transmembrane region" description="Helical" evidence="1">
    <location>
        <begin position="60"/>
        <end position="87"/>
    </location>
</feature>
<keyword evidence="1" id="KW-0472">Membrane</keyword>
<proteinExistence type="predicted"/>
<organism evidence="2">
    <name type="scientific">Fervidobacterium nodosum</name>
    <dbReference type="NCBI Taxonomy" id="2424"/>
    <lineage>
        <taxon>Bacteria</taxon>
        <taxon>Thermotogati</taxon>
        <taxon>Thermotogota</taxon>
        <taxon>Thermotogae</taxon>
        <taxon>Thermotogales</taxon>
        <taxon>Fervidobacteriaceae</taxon>
        <taxon>Fervidobacterium</taxon>
    </lineage>
</organism>
<protein>
    <submittedName>
        <fullName evidence="2">Uncharacterized protein</fullName>
    </submittedName>
</protein>
<dbReference type="AlphaFoldDB" id="A0A7C5Y8P0"/>
<name>A0A7C5Y8P0_9BACT</name>
<feature type="transmembrane region" description="Helical" evidence="1">
    <location>
        <begin position="7"/>
        <end position="23"/>
    </location>
</feature>
<reference evidence="2" key="1">
    <citation type="journal article" date="2020" name="mSystems">
        <title>Genome- and Community-Level Interaction Insights into Carbon Utilization and Element Cycling Functions of Hydrothermarchaeota in Hydrothermal Sediment.</title>
        <authorList>
            <person name="Zhou Z."/>
            <person name="Liu Y."/>
            <person name="Xu W."/>
            <person name="Pan J."/>
            <person name="Luo Z.H."/>
            <person name="Li M."/>
        </authorList>
    </citation>
    <scope>NUCLEOTIDE SEQUENCE [LARGE SCALE GENOMIC DNA]</scope>
    <source>
        <strain evidence="2">SpSt-1088</strain>
    </source>
</reference>
<keyword evidence="1" id="KW-0812">Transmembrane</keyword>
<feature type="transmembrane region" description="Helical" evidence="1">
    <location>
        <begin position="99"/>
        <end position="115"/>
    </location>
</feature>